<keyword evidence="1" id="KW-0496">Mitochondrion</keyword>
<geneLocation type="mitochondrion" evidence="1"/>
<organism evidence="1">
    <name type="scientific">Nothoceros aenigmaticus</name>
    <dbReference type="NCBI Taxonomy" id="13813"/>
    <lineage>
        <taxon>Eukaryota</taxon>
        <taxon>Viridiplantae</taxon>
        <taxon>Streptophyta</taxon>
        <taxon>Embryophyta</taxon>
        <taxon>Anthocerotophyta</taxon>
        <taxon>Anthocerotopsida</taxon>
        <taxon>Dendrocerotidae</taxon>
        <taxon>Dendrocerotales</taxon>
        <taxon>Dendrocerotaceae</taxon>
        <taxon>Dendrocerotoideae</taxon>
        <taxon>Nothoceros</taxon>
    </lineage>
</organism>
<accession>C3RYM0</accession>
<dbReference type="EMBL" id="EU660574">
    <property type="protein sequence ID" value="ACC86777.1"/>
    <property type="molecule type" value="Genomic_DNA"/>
</dbReference>
<dbReference type="AlphaFoldDB" id="C3RYM0"/>
<dbReference type="RefSeq" id="YP_002860253.1">
    <property type="nucleotide sequence ID" value="NC_012651.1"/>
</dbReference>
<reference evidence="1" key="1">
    <citation type="journal article" date="2009" name="J. Mol. Evol.">
        <title>The complete mitochondrial genome sequence of the hornwort Megaceros aenigmaticus shows a mixed mode of conservative yet dynamic evolution in early land plant mitochondrial genomes.</title>
        <authorList>
            <person name="Li L."/>
            <person name="Wang B."/>
            <person name="Liu Y."/>
            <person name="Qiu Y.L."/>
        </authorList>
    </citation>
    <scope>NUCLEOTIDE SEQUENCE</scope>
</reference>
<proteinExistence type="predicted"/>
<name>C3RYM0_9EMBR</name>
<sequence>MERSTRLGISRYLYMGPHQEKETAKYFLENTPLSQALLPDELSTILAWVREELEPGEGSYAGFKMGSSDFKTRIEIQRRITLYPTYDMWAVGDTFKSQTV</sequence>
<protein>
    <submittedName>
        <fullName evidence="1">Uncharacterized protein ORF100_1</fullName>
    </submittedName>
</protein>
<dbReference type="GeneID" id="7804492"/>
<gene>
    <name evidence="1" type="primary">ORF100_1</name>
    <name evidence="1" type="ORF">MeaeMp10</name>
</gene>
<evidence type="ECO:0000313" key="1">
    <source>
        <dbReference type="EMBL" id="ACC86777.1"/>
    </source>
</evidence>